<dbReference type="AlphaFoldDB" id="A0A9W7W1X2"/>
<sequence length="193" mass="19099">LDARAGDGLAVLEEEGAEGRGDVGRRGRFGGEAEAGAVREGGLEGLQEGRVEGVAVQDVRDVGCEALGGVFVCSEGGGGMSGWVGGRGEREDLQETDVGEFVAEDVGEEDDGFGGVVGGGFGDVGGETGDGFFAALGGAGGEVPAHAAGAQAYVGGHGGGVAGVVVVDDLVERWCGDCLFTSRKGSRGYMRAG</sequence>
<organism evidence="1 2">
    <name type="scientific">Teratosphaeria destructans</name>
    <dbReference type="NCBI Taxonomy" id="418781"/>
    <lineage>
        <taxon>Eukaryota</taxon>
        <taxon>Fungi</taxon>
        <taxon>Dikarya</taxon>
        <taxon>Ascomycota</taxon>
        <taxon>Pezizomycotina</taxon>
        <taxon>Dothideomycetes</taxon>
        <taxon>Dothideomycetidae</taxon>
        <taxon>Mycosphaerellales</taxon>
        <taxon>Teratosphaeriaceae</taxon>
        <taxon>Teratosphaeria</taxon>
    </lineage>
</organism>
<accession>A0A9W7W1X2</accession>
<name>A0A9W7W1X2_9PEZI</name>
<reference evidence="1 2" key="2">
    <citation type="journal article" date="2021" name="Curr. Genet.">
        <title>Genetic response to nitrogen starvation in the aggressive Eucalyptus foliar pathogen Teratosphaeria destructans.</title>
        <authorList>
            <person name="Havenga M."/>
            <person name="Wingfield B.D."/>
            <person name="Wingfield M.J."/>
            <person name="Dreyer L.L."/>
            <person name="Roets F."/>
            <person name="Aylward J."/>
        </authorList>
    </citation>
    <scope>NUCLEOTIDE SEQUENCE [LARGE SCALE GENOMIC DNA]</scope>
    <source>
        <strain evidence="1">CMW44962</strain>
    </source>
</reference>
<evidence type="ECO:0000313" key="1">
    <source>
        <dbReference type="EMBL" id="KAH9827242.1"/>
    </source>
</evidence>
<gene>
    <name evidence="1" type="ORF">Tdes44962_MAKER03053</name>
</gene>
<keyword evidence="2" id="KW-1185">Reference proteome</keyword>
<protein>
    <submittedName>
        <fullName evidence="1">Uncharacterized protein</fullName>
    </submittedName>
</protein>
<evidence type="ECO:0000313" key="2">
    <source>
        <dbReference type="Proteomes" id="UP001138500"/>
    </source>
</evidence>
<proteinExistence type="predicted"/>
<dbReference type="EMBL" id="RIBY02001901">
    <property type="protein sequence ID" value="KAH9827242.1"/>
    <property type="molecule type" value="Genomic_DNA"/>
</dbReference>
<reference evidence="1 2" key="1">
    <citation type="journal article" date="2018" name="IMA Fungus">
        <title>IMA Genome-F 10: Nine draft genome sequences of Claviceps purpurea s.lat., including C. arundinis, C. humidiphila, and C. cf. spartinae, pseudomolecules for the pitch canker pathogen Fusarium circinatum, draft genome of Davidsoniella eucalypti, Grosmannia galeiformis, Quambalaria eucalypti, and Teratosphaeria destructans.</title>
        <authorList>
            <person name="Wingfield B.D."/>
            <person name="Liu M."/>
            <person name="Nguyen H.D."/>
            <person name="Lane F.A."/>
            <person name="Morgan S.W."/>
            <person name="De Vos L."/>
            <person name="Wilken P.M."/>
            <person name="Duong T.A."/>
            <person name="Aylward J."/>
            <person name="Coetzee M.P."/>
            <person name="Dadej K."/>
            <person name="De Beer Z.W."/>
            <person name="Findlay W."/>
            <person name="Havenga M."/>
            <person name="Kolarik M."/>
            <person name="Menzies J.G."/>
            <person name="Naidoo K."/>
            <person name="Pochopski O."/>
            <person name="Shoukouhi P."/>
            <person name="Santana Q.C."/>
            <person name="Seifert K.A."/>
            <person name="Soal N."/>
            <person name="Steenkamp E.T."/>
            <person name="Tatham C.T."/>
            <person name="van der Nest M.A."/>
            <person name="Wingfield M.J."/>
        </authorList>
    </citation>
    <scope>NUCLEOTIDE SEQUENCE [LARGE SCALE GENOMIC DNA]</scope>
    <source>
        <strain evidence="1">CMW44962</strain>
    </source>
</reference>
<comment type="caution">
    <text evidence="1">The sequence shown here is derived from an EMBL/GenBank/DDBJ whole genome shotgun (WGS) entry which is preliminary data.</text>
</comment>
<feature type="non-terminal residue" evidence="1">
    <location>
        <position position="1"/>
    </location>
</feature>
<dbReference type="Proteomes" id="UP001138500">
    <property type="component" value="Unassembled WGS sequence"/>
</dbReference>